<reference evidence="1" key="1">
    <citation type="submission" date="2021-04" db="EMBL/GenBank/DDBJ databases">
        <title>Dactylosporangium aurantiacum NRRL B-8018 full assembly.</title>
        <authorList>
            <person name="Hartkoorn R.C."/>
            <person name="Beaudoing E."/>
            <person name="Hot D."/>
        </authorList>
    </citation>
    <scope>NUCLEOTIDE SEQUENCE</scope>
    <source>
        <strain evidence="1">NRRL B-8018</strain>
    </source>
</reference>
<dbReference type="AlphaFoldDB" id="A0A9Q9MR54"/>
<sequence>MTDQSPITSAAYAPEDRDVARLLDWFTAYDALAERGDVQGMADVALFPLTVTTNDSAGECVTQQWDRDTFVQAMGMAVSEPRPRLDNHRRPVFLNADLAVVITDSTVTTGAQVQHMRYVDVMAKTGGEWRFTSMIQAGWGDMLRGAPAA</sequence>
<name>A0A9Q9MR54_9ACTN</name>
<accession>A0A9Q9MR54</accession>
<dbReference type="InterPro" id="IPR032710">
    <property type="entry name" value="NTF2-like_dom_sf"/>
</dbReference>
<dbReference type="KEGG" id="daur:Daura_19705"/>
<dbReference type="Gene3D" id="3.10.450.50">
    <property type="match status" value="1"/>
</dbReference>
<proteinExistence type="predicted"/>
<keyword evidence="2" id="KW-1185">Reference proteome</keyword>
<organism evidence="1 2">
    <name type="scientific">Dactylosporangium aurantiacum</name>
    <dbReference type="NCBI Taxonomy" id="35754"/>
    <lineage>
        <taxon>Bacteria</taxon>
        <taxon>Bacillati</taxon>
        <taxon>Actinomycetota</taxon>
        <taxon>Actinomycetes</taxon>
        <taxon>Micromonosporales</taxon>
        <taxon>Micromonosporaceae</taxon>
        <taxon>Dactylosporangium</taxon>
    </lineage>
</organism>
<protein>
    <recommendedName>
        <fullName evidence="3">SnoaL-like domain-containing protein</fullName>
    </recommendedName>
</protein>
<dbReference type="OrthoDB" id="4186450at2"/>
<dbReference type="SUPFAM" id="SSF54427">
    <property type="entry name" value="NTF2-like"/>
    <property type="match status" value="1"/>
</dbReference>
<gene>
    <name evidence="1" type="ORF">Daura_19705</name>
</gene>
<evidence type="ECO:0000313" key="2">
    <source>
        <dbReference type="Proteomes" id="UP001058003"/>
    </source>
</evidence>
<dbReference type="Proteomes" id="UP001058003">
    <property type="component" value="Chromosome"/>
</dbReference>
<evidence type="ECO:0008006" key="3">
    <source>
        <dbReference type="Google" id="ProtNLM"/>
    </source>
</evidence>
<dbReference type="EMBL" id="CP073767">
    <property type="protein sequence ID" value="UWZ58197.1"/>
    <property type="molecule type" value="Genomic_DNA"/>
</dbReference>
<evidence type="ECO:0000313" key="1">
    <source>
        <dbReference type="EMBL" id="UWZ58197.1"/>
    </source>
</evidence>
<dbReference type="RefSeq" id="WP_156089806.1">
    <property type="nucleotide sequence ID" value="NZ_CP073767.1"/>
</dbReference>